<dbReference type="Proteomes" id="UP000593910">
    <property type="component" value="Chromosome"/>
</dbReference>
<dbReference type="KEGG" id="smax:FJR03_10085"/>
<feature type="chain" id="PRO_5032996136" evidence="1">
    <location>
        <begin position="20"/>
        <end position="273"/>
    </location>
</feature>
<gene>
    <name evidence="2" type="ORF">FJR03_10085</name>
</gene>
<reference evidence="2 3" key="1">
    <citation type="submission" date="2019-06" db="EMBL/GenBank/DDBJ databases">
        <title>Sulfurimonas gotlandica sp. nov., a chemoautotrophic and psychrotolerant epsilonproteobacterium isolated from a pelagic redoxcline, and an emended description of the genus Sulfurimonas.</title>
        <authorList>
            <person name="Wang S."/>
            <person name="Jiang L."/>
            <person name="Shao Z."/>
        </authorList>
    </citation>
    <scope>NUCLEOTIDE SEQUENCE [LARGE SCALE GENOMIC DNA]</scope>
    <source>
        <strain evidence="2 3">B2</strain>
    </source>
</reference>
<sequence>MKKIFSLSLLLFLTSGLYALDSDMDGVNDAKDKCPNTPFTDLVDINGCTKSSVIPDYHYDVIVGLSYTNSDYTTINKTDTLATTFQADYYYKNFSLQASTSLFTTQADGYSESGLNDSFIGAAYQVVPTSPLTIRFSAGVILPTYDTSLNNNNTDYTAGINFSYKVDKYNLFGGYTYTMINDDDYNDGTLNVKYQDTNGYSAGVGYNITSKLYLSGAYNTSDSIYVGAEDIKTASLYGYYSIDKNWFSTFSYAYGISESASQSYLAVKLGYFF</sequence>
<evidence type="ECO:0000313" key="2">
    <source>
        <dbReference type="EMBL" id="QOP42065.1"/>
    </source>
</evidence>
<dbReference type="EMBL" id="CP041165">
    <property type="protein sequence ID" value="QOP42065.1"/>
    <property type="molecule type" value="Genomic_DNA"/>
</dbReference>
<feature type="signal peptide" evidence="1">
    <location>
        <begin position="1"/>
        <end position="19"/>
    </location>
</feature>
<dbReference type="SUPFAM" id="SSF56935">
    <property type="entry name" value="Porins"/>
    <property type="match status" value="1"/>
</dbReference>
<keyword evidence="1" id="KW-0732">Signal</keyword>
<accession>A0A7M1AXC2</accession>
<dbReference type="GO" id="GO:0005509">
    <property type="term" value="F:calcium ion binding"/>
    <property type="evidence" value="ECO:0007669"/>
    <property type="project" value="InterPro"/>
</dbReference>
<dbReference type="SUPFAM" id="SSF103647">
    <property type="entry name" value="TSP type-3 repeat"/>
    <property type="match status" value="1"/>
</dbReference>
<evidence type="ECO:0000256" key="1">
    <source>
        <dbReference type="SAM" id="SignalP"/>
    </source>
</evidence>
<dbReference type="RefSeq" id="WP_193113386.1">
    <property type="nucleotide sequence ID" value="NZ_CP041165.1"/>
</dbReference>
<dbReference type="AlphaFoldDB" id="A0A7M1AXC2"/>
<proteinExistence type="predicted"/>
<dbReference type="InterPro" id="IPR028974">
    <property type="entry name" value="TSP_type-3_rpt"/>
</dbReference>
<organism evidence="2 3">
    <name type="scientific">Sulfurimonas marina</name>
    <dbReference type="NCBI Taxonomy" id="2590551"/>
    <lineage>
        <taxon>Bacteria</taxon>
        <taxon>Pseudomonadati</taxon>
        <taxon>Campylobacterota</taxon>
        <taxon>Epsilonproteobacteria</taxon>
        <taxon>Campylobacterales</taxon>
        <taxon>Sulfurimonadaceae</taxon>
        <taxon>Sulfurimonas</taxon>
    </lineage>
</organism>
<name>A0A7M1AXC2_9BACT</name>
<protein>
    <submittedName>
        <fullName evidence="2">DUF3187 domain-containing protein</fullName>
    </submittedName>
</protein>
<keyword evidence="3" id="KW-1185">Reference proteome</keyword>
<evidence type="ECO:0000313" key="3">
    <source>
        <dbReference type="Proteomes" id="UP000593910"/>
    </source>
</evidence>